<proteinExistence type="predicted"/>
<organism evidence="1 2">
    <name type="scientific">Microcystis panniformis FACHB-1757</name>
    <dbReference type="NCBI Taxonomy" id="1638788"/>
    <lineage>
        <taxon>Bacteria</taxon>
        <taxon>Bacillati</taxon>
        <taxon>Cyanobacteriota</taxon>
        <taxon>Cyanophyceae</taxon>
        <taxon>Oscillatoriophycideae</taxon>
        <taxon>Chroococcales</taxon>
        <taxon>Microcystaceae</taxon>
        <taxon>Microcystis</taxon>
    </lineage>
</organism>
<keyword evidence="2" id="KW-1185">Reference proteome</keyword>
<reference evidence="1 2" key="1">
    <citation type="journal article" date="2016" name="Stand. Genomic Sci.">
        <title>Complete genome sequence and genomic characterization of Microcystis panniformis FACHB 1757 by third-generation sequencing.</title>
        <authorList>
            <person name="Zhang J.Y."/>
            <person name="Guan R."/>
            <person name="Zhang H.J."/>
            <person name="Li H."/>
            <person name="Xiao P."/>
            <person name="Yu G.L."/>
            <person name="Du L."/>
            <person name="Cao D.M."/>
            <person name="Zhu B.C."/>
            <person name="Li R.H."/>
            <person name="Lu Z.H."/>
        </authorList>
    </citation>
    <scope>NUCLEOTIDE SEQUENCE [LARGE SCALE GENOMIC DNA]</scope>
    <source>
        <strain evidence="1 2">FACHB-1757</strain>
    </source>
</reference>
<protein>
    <submittedName>
        <fullName evidence="1">Uncharacterized protein</fullName>
    </submittedName>
</protein>
<name>A0A0K1RVJ3_9CHRO</name>
<evidence type="ECO:0000313" key="2">
    <source>
        <dbReference type="Proteomes" id="UP000068167"/>
    </source>
</evidence>
<evidence type="ECO:0000313" key="1">
    <source>
        <dbReference type="EMBL" id="AKV65783.1"/>
    </source>
</evidence>
<sequence length="41" mass="4924">MFEKIEKFWHGNEGKWNKSFFLLLLKLRSIAPSAPSTYFFN</sequence>
<gene>
    <name evidence="1" type="ORF">VL20_567</name>
</gene>
<accession>A0A0K1RVJ3</accession>
<dbReference type="AlphaFoldDB" id="A0A0K1RVJ3"/>
<dbReference type="KEGG" id="mpk:VL20_567"/>
<dbReference type="EMBL" id="CP011339">
    <property type="protein sequence ID" value="AKV65783.1"/>
    <property type="molecule type" value="Genomic_DNA"/>
</dbReference>
<dbReference type="Proteomes" id="UP000068167">
    <property type="component" value="Chromosome"/>
</dbReference>